<dbReference type="AlphaFoldDB" id="A0A9W6QET7"/>
<evidence type="ECO:0000313" key="1">
    <source>
        <dbReference type="EMBL" id="GLW75100.1"/>
    </source>
</evidence>
<name>A0A9W6QET7_9ACTN</name>
<dbReference type="RefSeq" id="WP_285740653.1">
    <property type="nucleotide sequence ID" value="NZ_BSSA01000045.1"/>
</dbReference>
<reference evidence="1" key="1">
    <citation type="submission" date="2023-02" db="EMBL/GenBank/DDBJ databases">
        <title>Kitasatospora phosalacinea NBRC 14627.</title>
        <authorList>
            <person name="Ichikawa N."/>
            <person name="Sato H."/>
            <person name="Tonouchi N."/>
        </authorList>
    </citation>
    <scope>NUCLEOTIDE SEQUENCE</scope>
    <source>
        <strain evidence="1">NBRC 14627</strain>
    </source>
</reference>
<sequence length="119" mass="13015">MTERDAEPAALAADHRGGRLTLDQARARYPEALRLAHLPTEPYADLWPRFWLAAAACFTTCPDREVRDLLALAFPLEHPDHLPEAAPLLAEARRIAAREPAADGHRRLLAGSTGYGAAL</sequence>
<dbReference type="Proteomes" id="UP001165041">
    <property type="component" value="Unassembled WGS sequence"/>
</dbReference>
<proteinExistence type="predicted"/>
<gene>
    <name evidence="1" type="ORF">Kpho02_73970</name>
</gene>
<accession>A0A9W6QET7</accession>
<evidence type="ECO:0000313" key="2">
    <source>
        <dbReference type="Proteomes" id="UP001165041"/>
    </source>
</evidence>
<comment type="caution">
    <text evidence="1">The sequence shown here is derived from an EMBL/GenBank/DDBJ whole genome shotgun (WGS) entry which is preliminary data.</text>
</comment>
<dbReference type="EMBL" id="BSSA01000045">
    <property type="protein sequence ID" value="GLW75100.1"/>
    <property type="molecule type" value="Genomic_DNA"/>
</dbReference>
<organism evidence="1 2">
    <name type="scientific">Kitasatospora phosalacinea</name>
    <dbReference type="NCBI Taxonomy" id="2065"/>
    <lineage>
        <taxon>Bacteria</taxon>
        <taxon>Bacillati</taxon>
        <taxon>Actinomycetota</taxon>
        <taxon>Actinomycetes</taxon>
        <taxon>Kitasatosporales</taxon>
        <taxon>Streptomycetaceae</taxon>
        <taxon>Kitasatospora</taxon>
    </lineage>
</organism>
<protein>
    <submittedName>
        <fullName evidence="1">Uncharacterized protein</fullName>
    </submittedName>
</protein>